<reference evidence="1" key="1">
    <citation type="submission" date="2021-01" db="EMBL/GenBank/DDBJ databases">
        <authorList>
            <consortium name="Genoscope - CEA"/>
            <person name="William W."/>
        </authorList>
    </citation>
    <scope>NUCLEOTIDE SEQUENCE</scope>
</reference>
<keyword evidence="2" id="KW-1185">Reference proteome</keyword>
<name>A0A8S1PIQ0_9CILI</name>
<dbReference type="EMBL" id="CAJJDN010000077">
    <property type="protein sequence ID" value="CAD8102288.1"/>
    <property type="molecule type" value="Genomic_DNA"/>
</dbReference>
<accession>A0A8S1PIQ0</accession>
<protein>
    <submittedName>
        <fullName evidence="1">Uncharacterized protein</fullName>
    </submittedName>
</protein>
<dbReference type="Proteomes" id="UP000692954">
    <property type="component" value="Unassembled WGS sequence"/>
</dbReference>
<gene>
    <name evidence="1" type="ORF">PSON_ATCC_30995.1.T0770186</name>
</gene>
<dbReference type="AlphaFoldDB" id="A0A8S1PIQ0"/>
<comment type="caution">
    <text evidence="1">The sequence shown here is derived from an EMBL/GenBank/DDBJ whole genome shotgun (WGS) entry which is preliminary data.</text>
</comment>
<dbReference type="OrthoDB" id="298589at2759"/>
<evidence type="ECO:0000313" key="1">
    <source>
        <dbReference type="EMBL" id="CAD8102288.1"/>
    </source>
</evidence>
<evidence type="ECO:0000313" key="2">
    <source>
        <dbReference type="Proteomes" id="UP000692954"/>
    </source>
</evidence>
<sequence length="493" mass="58388">MEIHEQPIINLLSFLHFQNPIGDYFLSANVPDTIFYENSIPKQWFFSKKAQVRMKSRMKLDDNYIRSYFQGLNQEIVAIWRTKQELQVFNKERLTKFFQEEGQKDGILQRFIYPKGNKNFTIIIQWSQNQTLFERFESNFMIDDKSIDIYQRALTHERDGTLAQQINSKFLTERLEHFSATIASHGNDLMKWKSKIIRMILEVKIDNTGQIWLTNCFHIKWSTQEQVHMKSLSLPSFIDQEKLILKQHKNILKDTQCEMCDTLFHKNDLMKTYIKNIIESWNFDHMGDNDKLLVKKKKQILLRKKTMAEKLDVKQDVELRQVNQNYLIPSLIRKIFPKLKYIQYKELLGNPGFLEMEFNVCYTCHVQIDKGVNVSQDLSKLAKQELLCPATYKGIQKLRPEILKERLITTRREILRKIANHGHRNERINEQIPPISTRMFNSTNSSRIFGISPIKSMITQILPKYSVISLDTKVNKNTTTRTHSRRVSDLKCQ</sequence>
<proteinExistence type="predicted"/>
<organism evidence="1 2">
    <name type="scientific">Paramecium sonneborni</name>
    <dbReference type="NCBI Taxonomy" id="65129"/>
    <lineage>
        <taxon>Eukaryota</taxon>
        <taxon>Sar</taxon>
        <taxon>Alveolata</taxon>
        <taxon>Ciliophora</taxon>
        <taxon>Intramacronucleata</taxon>
        <taxon>Oligohymenophorea</taxon>
        <taxon>Peniculida</taxon>
        <taxon>Parameciidae</taxon>
        <taxon>Paramecium</taxon>
    </lineage>
</organism>